<dbReference type="SMART" id="SM01360">
    <property type="entry name" value="A2M"/>
    <property type="match status" value="1"/>
</dbReference>
<sequence length="1978" mass="219771">MAADREKEWKAVEKALENDQPKTVVQLLEPIEKAAMAEKKWGEAGKAMVMRMLQQARIDGGTAKAVKAIDEAMATAPGELQPVLRVLSAEWLFRHYQQNRWRYMGRSEADDEGDDIEAWSLARILTEIDTRLQSALKDAEALKQMPAAELEGLLSKSTLGDGLRPTVFDFLSYEAAKFYSLGETAAAKPEDSFEILEDSPALGAVEDFLAWKPEPEDSPAVRAITLYQNLLTFHQEDEDPSAFLHADLERLSAAGSAMVGEKSDELYRKALEGFATAHAEHPESSRARWMLAQSLLGEDETKAAHDTTVAGRDAFPEHPFGKLCGNVAAQLERKEISLQTQTQWSPAGEEIRVSHRNLDRVWFRLYSLNFEPNERTISGDPMPNSKRFEEILKAKPVLEWDSELPDGGDYATRTTWLKAPEEFPTGYHMLVASSEEGFEMGKNAIARVPLHISPLALVVRRGAGAGVDGFVTDAVTGTPIKGIEVGAWSVRDNGKGTVSSKAVTGEDGYFRFKNANRQVLVMAKRDLERAVARAWSGGGERSKTRPYERIVFFTDRSIYRPGQTVHFKGVWCKSDPANGKYGAVAGRSGDAVMRDPNGEEVAKLKFKTNGNGSFSGSFTAPEGRVLGYYQIRAANGSGVARFRIEEYKRPKFFSEIEPAKNEAKLGGEVEVVAKAEAYTGAVVDGAKVTWRVTRQARWPDWIRWCWWYQPPSSGAEEIAHGEGETDAEGRFEIKFTAKPDLTVPEDTEPVFDYRVTVDITDGAGETRSATRTISVAYTTLRASIRAKDWLVSDEDIEFTLRTESHDGVARAAEGGVKIHRLEEPEVCPRPEYSGYGPRGEEESPHPSIDPDDWKLGEVVAEVPLKTEAGEGEKAGTATFKRKLEPGAYRLVFETKDANGRDVKAFRGIRVFDPEGDDYPTMQPFVVTAPTWTVEPGKEFQLLWGSGHEKARALVEFYSDGNLLKREWSAPGRTQQTFGFPIEESLRGGLTVVIQQVTMNRFHEETHPIEVPWTNKRLKLSWERIVSKLEPGVKETWTAVIEGADGEAAAAEMVATLYDASLDAFAPHGFGNLSGLLRRESGVWLGNQFSSSSRGFDMISQYPGIEWYRLKDPYREFAVGGGGFQSRRRNAWAFGDGGGGGGAVFARGGAVDATMLSEEMAFEAAPMAAMDMEGADGLANAAPGAAQGGMAKAKREGGASDDGGGGDADAPVPVRTNLNETAFFFPDLVSGEDGKVRISFTMPEALTTWRFLGMAHDKDLRSGLLDGETVTAKDLMVQPNPPRFLREGDELEFTVKISNLSDAVQKGTARLAIDDAATEASRNEALGIDAETRDFEVAAKQSKTLSWRVKVPDGEGFLRYRATASTGNLSDGEEGWLPVLSRRILVTESMSLPIRDAVTKDFRFDKLLDSGNSDSLENRFVHLQVVSQPAWYAVMALPYLMEFPHECSEQTFNRYYANALGQHIADSDPKIRRIFDLWKGTDTLDSPLLKNEDLKGIMIEETPWLADAKNESEARRRVGLLFDENHMSNELEKAMRKLNAMQLPNGLWPWFPGGSGSEYITLYITTGFGRLRDLGVPTDITPALKSLGALDAELTRVYHRISKEDLEKNHLSPWVAHHLYTRTLFLKDKALSKRDQVAFDYFAGQARENWTTLGSRMSRGHVAMALHRLGEKQVPGLITRSLKENATVDEEQGMFWKDAEGDGWWWWQAPIETQAMMIEVFREVDGDDKAVDDCQVWLIKQKQVADWKTTKATSDAVYALLMGGRDLLSSDALLQVSLGGEKVEPGKVEPGTGFYEQRFVADQVKPALGEIELVKTDKGVSWASLHWQYLEDMAKVTSHEGKQLRLEKQLFVRRNTEKGPVLEPVKGVLEVGDELVTRLVLRNDRAMEFVHLKDQRGSGTEPVNVLSGYRWQDGFGYYEMTRDTASHFFIDRLPPGTHVFETSVRIQHRGSYQTGIAEIRCMYAPEFAAHSASLQVEVK</sequence>
<keyword evidence="5" id="KW-1185">Reference proteome</keyword>
<dbReference type="Gene3D" id="1.50.10.20">
    <property type="match status" value="1"/>
</dbReference>
<feature type="domain" description="Alpha-2-macroglobulin" evidence="3">
    <location>
        <begin position="1220"/>
        <end position="1310"/>
    </location>
</feature>
<dbReference type="Pfam" id="PF00207">
    <property type="entry name" value="A2M"/>
    <property type="match status" value="1"/>
</dbReference>
<reference evidence="4 5" key="1">
    <citation type="submission" date="2021-06" db="EMBL/GenBank/DDBJ databases">
        <title>Complete genome of Haloferula helveola possessing various polysaccharide degrading enzymes.</title>
        <authorList>
            <person name="Takami H."/>
            <person name="Huang C."/>
            <person name="Hamasaki K."/>
        </authorList>
    </citation>
    <scope>NUCLEOTIDE SEQUENCE [LARGE SCALE GENOMIC DNA]</scope>
    <source>
        <strain evidence="4 5">CN-1</strain>
    </source>
</reference>
<dbReference type="InterPro" id="IPR013783">
    <property type="entry name" value="Ig-like_fold"/>
</dbReference>
<dbReference type="Gene3D" id="2.60.40.10">
    <property type="entry name" value="Immunoglobulins"/>
    <property type="match status" value="1"/>
</dbReference>
<dbReference type="Proteomes" id="UP001374893">
    <property type="component" value="Chromosome"/>
</dbReference>
<dbReference type="InterPro" id="IPR002890">
    <property type="entry name" value="MG2"/>
</dbReference>
<proteinExistence type="inferred from homology"/>
<feature type="region of interest" description="Disordered" evidence="2">
    <location>
        <begin position="828"/>
        <end position="852"/>
    </location>
</feature>
<dbReference type="InterPro" id="IPR008930">
    <property type="entry name" value="Terpenoid_cyclase/PrenylTrfase"/>
</dbReference>
<dbReference type="Gene3D" id="2.60.40.1930">
    <property type="match status" value="1"/>
</dbReference>
<dbReference type="PANTHER" id="PTHR40094">
    <property type="entry name" value="ALPHA-2-MACROGLOBULIN HOMOLOG"/>
    <property type="match status" value="1"/>
</dbReference>
<comment type="similarity">
    <text evidence="1">Belongs to the protease inhibitor I39 (alpha-2-macroglobulin) family. Bacterial alpha-2-macroglobulin subfamily.</text>
</comment>
<dbReference type="Pfam" id="PF01835">
    <property type="entry name" value="MG2"/>
    <property type="match status" value="1"/>
</dbReference>
<dbReference type="InterPro" id="IPR051802">
    <property type="entry name" value="YfhM-like"/>
</dbReference>
<evidence type="ECO:0000313" key="4">
    <source>
        <dbReference type="EMBL" id="BCX50278.1"/>
    </source>
</evidence>
<name>A0ABM7RJF7_9BACT</name>
<dbReference type="SUPFAM" id="SSF48239">
    <property type="entry name" value="Terpenoid cyclases/Protein prenyltransferases"/>
    <property type="match status" value="1"/>
</dbReference>
<dbReference type="PANTHER" id="PTHR40094:SF1">
    <property type="entry name" value="UBIQUITIN DOMAIN-CONTAINING PROTEIN"/>
    <property type="match status" value="1"/>
</dbReference>
<feature type="region of interest" description="Disordered" evidence="2">
    <location>
        <begin position="1188"/>
        <end position="1212"/>
    </location>
</feature>
<dbReference type="Pfam" id="PF17973">
    <property type="entry name" value="bMG10"/>
    <property type="match status" value="1"/>
</dbReference>
<gene>
    <name evidence="4" type="ORF">HAHE_41860</name>
</gene>
<organism evidence="4 5">
    <name type="scientific">Haloferula helveola</name>
    <dbReference type="NCBI Taxonomy" id="490095"/>
    <lineage>
        <taxon>Bacteria</taxon>
        <taxon>Pseudomonadati</taxon>
        <taxon>Verrucomicrobiota</taxon>
        <taxon>Verrucomicrobiia</taxon>
        <taxon>Verrucomicrobiales</taxon>
        <taxon>Verrucomicrobiaceae</taxon>
        <taxon>Haloferula</taxon>
    </lineage>
</organism>
<evidence type="ECO:0000256" key="1">
    <source>
        <dbReference type="ARBA" id="ARBA00010556"/>
    </source>
</evidence>
<evidence type="ECO:0000256" key="2">
    <source>
        <dbReference type="SAM" id="MobiDB-lite"/>
    </source>
</evidence>
<evidence type="ECO:0000259" key="3">
    <source>
        <dbReference type="SMART" id="SM01360"/>
    </source>
</evidence>
<evidence type="ECO:0000313" key="5">
    <source>
        <dbReference type="Proteomes" id="UP001374893"/>
    </source>
</evidence>
<dbReference type="InterPro" id="IPR041246">
    <property type="entry name" value="Bact_MG10"/>
</dbReference>
<protein>
    <submittedName>
        <fullName evidence="4">Alpha-2-macroglobulin</fullName>
    </submittedName>
</protein>
<accession>A0ABM7RJF7</accession>
<dbReference type="InterPro" id="IPR001599">
    <property type="entry name" value="Macroglobln_a2"/>
</dbReference>
<dbReference type="EMBL" id="AP024702">
    <property type="protein sequence ID" value="BCX50278.1"/>
    <property type="molecule type" value="Genomic_DNA"/>
</dbReference>